<reference evidence="1 2" key="1">
    <citation type="submission" date="2018-07" db="EMBL/GenBank/DDBJ databases">
        <title>Section-level genome sequencing of Aspergillus section Nigri to investigate inter- and intra-species variation.</title>
        <authorList>
            <consortium name="DOE Joint Genome Institute"/>
            <person name="Vesth T.C."/>
            <person name="Nybo J.L."/>
            <person name="Theobald S."/>
            <person name="Frisvad J.C."/>
            <person name="Larsen T.O."/>
            <person name="Nielsen K.F."/>
            <person name="Hoof J.B."/>
            <person name="Brandl J."/>
            <person name="Salamov A."/>
            <person name="Riley R."/>
            <person name="Gladden J.M."/>
            <person name="Phatale P."/>
            <person name="Nielsen M.T."/>
            <person name="Lyhne E.K."/>
            <person name="Kogle M.E."/>
            <person name="Strasser K."/>
            <person name="McDonnell E."/>
            <person name="Barry K."/>
            <person name="Clum A."/>
            <person name="Chen C."/>
            <person name="Nolan M."/>
            <person name="Sandor L."/>
            <person name="Kuo A."/>
            <person name="Lipzen A."/>
            <person name="Hainaut M."/>
            <person name="Drula E."/>
            <person name="Tsang A."/>
            <person name="Magnuson J.K."/>
            <person name="Henrissat B."/>
            <person name="Wiebenga A."/>
            <person name="Simmons B.A."/>
            <person name="Makela M.R."/>
            <person name="De vries R.P."/>
            <person name="Grigoriev I.V."/>
            <person name="Mortensen U.H."/>
            <person name="Baker S.E."/>
            <person name="Andersen M.R."/>
        </authorList>
    </citation>
    <scope>NUCLEOTIDE SEQUENCE [LARGE SCALE GENOMIC DNA]</scope>
    <source>
        <strain evidence="1 2">ATCC 13157</strain>
    </source>
</reference>
<keyword evidence="2" id="KW-1185">Reference proteome</keyword>
<evidence type="ECO:0000313" key="2">
    <source>
        <dbReference type="Proteomes" id="UP000254937"/>
    </source>
</evidence>
<dbReference type="AlphaFoldDB" id="A0A370P6L0"/>
<sequence>MSSSQDWANRKTEGLSLDGCLSVREIPSEVSVSYCYVVATGRNGRFLTDTEVCVVELMKPDRRSRWRENRRDLAGDCKFYQSLGTRSRLGDDKPDETCYGDRSRIGGRPPDIIPRPVCANYFRIFPVADPDTVQQPLNLNPRQGSDKFSGLLRTEILAGSFPLPKTSAISIIKRRQMV</sequence>
<proteinExistence type="predicted"/>
<dbReference type="EMBL" id="KZ851870">
    <property type="protein sequence ID" value="RDK37512.1"/>
    <property type="molecule type" value="Genomic_DNA"/>
</dbReference>
<name>A0A370P6L0_ASPPH</name>
<evidence type="ECO:0000313" key="1">
    <source>
        <dbReference type="EMBL" id="RDK37512.1"/>
    </source>
</evidence>
<accession>A0A370P6L0</accession>
<gene>
    <name evidence="1" type="ORF">M752DRAFT_270605</name>
</gene>
<organism evidence="1 2">
    <name type="scientific">Aspergillus phoenicis ATCC 13157</name>
    <dbReference type="NCBI Taxonomy" id="1353007"/>
    <lineage>
        <taxon>Eukaryota</taxon>
        <taxon>Fungi</taxon>
        <taxon>Dikarya</taxon>
        <taxon>Ascomycota</taxon>
        <taxon>Pezizomycotina</taxon>
        <taxon>Eurotiomycetes</taxon>
        <taxon>Eurotiomycetidae</taxon>
        <taxon>Eurotiales</taxon>
        <taxon>Aspergillaceae</taxon>
        <taxon>Aspergillus</taxon>
    </lineage>
</organism>
<protein>
    <submittedName>
        <fullName evidence="1">Uncharacterized protein</fullName>
    </submittedName>
</protein>
<dbReference type="Proteomes" id="UP000254937">
    <property type="component" value="Unassembled WGS sequence"/>
</dbReference>